<keyword evidence="3" id="KW-0614">Plasmid</keyword>
<dbReference type="KEGG" id="vga:BSQ33_00895"/>
<evidence type="ECO:0000313" key="3">
    <source>
        <dbReference type="EMBL" id="ASA58372.1"/>
    </source>
</evidence>
<dbReference type="Proteomes" id="UP000196708">
    <property type="component" value="Chromosome 1"/>
</dbReference>
<geneLocation type="plasmid" evidence="3">
    <name>unnamed1</name>
</geneLocation>
<accession>A0A1Z2SMI3</accession>
<evidence type="ECO:0000313" key="2">
    <source>
        <dbReference type="EMBL" id="ASA54423.1"/>
    </source>
</evidence>
<proteinExistence type="predicted"/>
<name>A0A1Z2SMI3_VIBGA</name>
<evidence type="ECO:0000256" key="1">
    <source>
        <dbReference type="SAM" id="MobiDB-lite"/>
    </source>
</evidence>
<feature type="region of interest" description="Disordered" evidence="1">
    <location>
        <begin position="1"/>
        <end position="33"/>
    </location>
</feature>
<dbReference type="Proteomes" id="UP000196708">
    <property type="component" value="Plasmid unnamed1"/>
</dbReference>
<dbReference type="OrthoDB" id="5901199at2"/>
<dbReference type="AlphaFoldDB" id="A0A1Z2SMI3"/>
<feature type="compositionally biased region" description="Gly residues" evidence="1">
    <location>
        <begin position="1"/>
        <end position="10"/>
    </location>
</feature>
<feature type="compositionally biased region" description="Polar residues" evidence="1">
    <location>
        <begin position="11"/>
        <end position="21"/>
    </location>
</feature>
<organism evidence="3 4">
    <name type="scientific">Vibrio gazogenes</name>
    <dbReference type="NCBI Taxonomy" id="687"/>
    <lineage>
        <taxon>Bacteria</taxon>
        <taxon>Pseudomonadati</taxon>
        <taxon>Pseudomonadota</taxon>
        <taxon>Gammaproteobacteria</taxon>
        <taxon>Vibrionales</taxon>
        <taxon>Vibrionaceae</taxon>
        <taxon>Vibrio</taxon>
    </lineage>
</organism>
<dbReference type="RefSeq" id="WP_088132940.1">
    <property type="nucleotide sequence ID" value="NZ_CP018835.1"/>
</dbReference>
<dbReference type="EMBL" id="CP018837">
    <property type="protein sequence ID" value="ASA58372.1"/>
    <property type="molecule type" value="Genomic_DNA"/>
</dbReference>
<gene>
    <name evidence="2" type="ORF">BSQ33_00895</name>
    <name evidence="3" type="ORF">BSQ33_21460</name>
</gene>
<evidence type="ECO:0000313" key="4">
    <source>
        <dbReference type="Proteomes" id="UP000196708"/>
    </source>
</evidence>
<reference evidence="3 4" key="1">
    <citation type="submission" date="2016-12" db="EMBL/GenBank/DDBJ databases">
        <authorList>
            <person name="Song W.-J."/>
            <person name="Kurnit D.M."/>
        </authorList>
    </citation>
    <scope>NUCLEOTIDE SEQUENCE [LARGE SCALE GENOMIC DNA]</scope>
    <source>
        <strain evidence="3 4">ATCC 43942</strain>
        <plasmid evidence="4">Plasmid unnamed1</plasmid>
        <plasmid evidence="3">unnamed1</plasmid>
    </source>
</reference>
<dbReference type="KEGG" id="vga:BSQ33_21460"/>
<dbReference type="EMBL" id="CP018835">
    <property type="protein sequence ID" value="ASA54423.1"/>
    <property type="molecule type" value="Genomic_DNA"/>
</dbReference>
<sequence>MIPSFGGGLTNSGTMPISANGGQAGPSGASNKSSFGGIRNGAINFGGGSPGQWIPWIAVAIGVTWWLCRK</sequence>
<protein>
    <submittedName>
        <fullName evidence="3">Uncharacterized protein</fullName>
    </submittedName>
</protein>